<dbReference type="AlphaFoldDB" id="A0A179BWV6"/>
<evidence type="ECO:0000313" key="1">
    <source>
        <dbReference type="EMBL" id="OAP95584.1"/>
    </source>
</evidence>
<sequence>MSSRGGVLSEGRDADHVLVRWGPHFGRAILVCWALAIRALSRPKRGRIFSVGSVDFRISRSSL</sequence>
<organism evidence="1">
    <name type="scientific">Rhizobium leguminosarum</name>
    <dbReference type="NCBI Taxonomy" id="384"/>
    <lineage>
        <taxon>Bacteria</taxon>
        <taxon>Pseudomonadati</taxon>
        <taxon>Pseudomonadota</taxon>
        <taxon>Alphaproteobacteria</taxon>
        <taxon>Hyphomicrobiales</taxon>
        <taxon>Rhizobiaceae</taxon>
        <taxon>Rhizobium/Agrobacterium group</taxon>
        <taxon>Rhizobium</taxon>
    </lineage>
</organism>
<comment type="caution">
    <text evidence="1">The sequence shown here is derived from an EMBL/GenBank/DDBJ whole genome shotgun (WGS) entry which is preliminary data.</text>
</comment>
<name>A0A179BWV6_RHILE</name>
<dbReference type="EMBL" id="LWBS01000109">
    <property type="protein sequence ID" value="OAP95584.1"/>
    <property type="molecule type" value="Genomic_DNA"/>
</dbReference>
<protein>
    <submittedName>
        <fullName evidence="1">Uncharacterized protein</fullName>
    </submittedName>
</protein>
<gene>
    <name evidence="1" type="ORF">A4U53_01725</name>
</gene>
<proteinExistence type="predicted"/>
<accession>A0A179BWV6</accession>
<reference evidence="1" key="1">
    <citation type="submission" date="2016-04" db="EMBL/GenBank/DDBJ databases">
        <title>Fast-growing isolate from the root nodules of Vavilovia formosa.</title>
        <authorList>
            <person name="Kimeklis A."/>
            <person name="Safronova V."/>
            <person name="Belimov A."/>
            <person name="Andronov E."/>
        </authorList>
    </citation>
    <scope>NUCLEOTIDE SEQUENCE [LARGE SCALE GENOMIC DNA]</scope>
    <source>
        <strain evidence="1">Vaf-46</strain>
    </source>
</reference>